<dbReference type="KEGG" id="slt:Slit_1140"/>
<dbReference type="HOGENOM" id="CLU_089912_0_0_4"/>
<protein>
    <submittedName>
        <fullName evidence="1">Prophage CP4-57 regulatory</fullName>
    </submittedName>
</protein>
<accession>D5CQZ2</accession>
<gene>
    <name evidence="1" type="ordered locus">Slit_1140</name>
</gene>
<organism evidence="1 2">
    <name type="scientific">Sideroxydans lithotrophicus (strain ES-1)</name>
    <dbReference type="NCBI Taxonomy" id="580332"/>
    <lineage>
        <taxon>Bacteria</taxon>
        <taxon>Pseudomonadati</taxon>
        <taxon>Pseudomonadota</taxon>
        <taxon>Betaproteobacteria</taxon>
        <taxon>Nitrosomonadales</taxon>
        <taxon>Gallionellaceae</taxon>
        <taxon>Sideroxydans</taxon>
    </lineage>
</organism>
<dbReference type="RefSeq" id="WP_013029276.1">
    <property type="nucleotide sequence ID" value="NC_013959.1"/>
</dbReference>
<evidence type="ECO:0000313" key="2">
    <source>
        <dbReference type="Proteomes" id="UP000001625"/>
    </source>
</evidence>
<sequence length="191" mass="20695">MKEYDFELKFSLPSPDADPEQFVNALYEAGCDDATVGLGLKGRVALSFTREAPSAQDAVASAIADVTKAIPGAKMIEATPDYVGVTDIAGFVGCSRQNIRKILIENSLAPTPVHSGTTVIWHLANVLDWLKHKGSFKIEDQLIEMSFVTMKVNVEKEVAHVARIGRNPITGATIKIKSTKRQQSPSKQAQA</sequence>
<proteinExistence type="predicted"/>
<evidence type="ECO:0000313" key="1">
    <source>
        <dbReference type="EMBL" id="ADE11378.1"/>
    </source>
</evidence>
<reference evidence="1 2" key="1">
    <citation type="submission" date="2010-03" db="EMBL/GenBank/DDBJ databases">
        <title>Complete sequence of Sideroxydans lithotrophicus ES-1.</title>
        <authorList>
            <consortium name="US DOE Joint Genome Institute"/>
            <person name="Lucas S."/>
            <person name="Copeland A."/>
            <person name="Lapidus A."/>
            <person name="Cheng J.-F."/>
            <person name="Bruce D."/>
            <person name="Goodwin L."/>
            <person name="Pitluck S."/>
            <person name="Munk A.C."/>
            <person name="Detter J.C."/>
            <person name="Han C."/>
            <person name="Tapia R."/>
            <person name="Larimer F."/>
            <person name="Land M."/>
            <person name="Hauser L."/>
            <person name="Kyrpides N."/>
            <person name="Ivanova N."/>
            <person name="Emerson D."/>
            <person name="Woyke T."/>
        </authorList>
    </citation>
    <scope>NUCLEOTIDE SEQUENCE [LARGE SCALE GENOMIC DNA]</scope>
    <source>
        <strain evidence="1 2">ES-1</strain>
    </source>
</reference>
<dbReference type="eggNOG" id="COG3311">
    <property type="taxonomic scope" value="Bacteria"/>
</dbReference>
<dbReference type="EMBL" id="CP001965">
    <property type="protein sequence ID" value="ADE11378.1"/>
    <property type="molecule type" value="Genomic_DNA"/>
</dbReference>
<dbReference type="STRING" id="580332.Slit_1140"/>
<name>D5CQZ2_SIDLE</name>
<dbReference type="AlphaFoldDB" id="D5CQZ2"/>
<dbReference type="Proteomes" id="UP000001625">
    <property type="component" value="Chromosome"/>
</dbReference>
<keyword evidence="2" id="KW-1185">Reference proteome</keyword>